<dbReference type="EMBL" id="VOIH02000005">
    <property type="protein sequence ID" value="KAF3447060.1"/>
    <property type="molecule type" value="Genomic_DNA"/>
</dbReference>
<comment type="caution">
    <text evidence="2">The sequence shown here is derived from an EMBL/GenBank/DDBJ whole genome shotgun (WGS) entry which is preliminary data.</text>
</comment>
<sequence>MAGSSMAIKTETENTQKVVDTNKATQKVVDTNRASDEKVAVVVLNQTKHKNNASVIPAKKRLVKRMMFDSMVNSFASSLAFSSRSSSSESDKAADDDHLPLSTSINDKKK</sequence>
<reference evidence="2" key="1">
    <citation type="submission" date="2020-03" db="EMBL/GenBank/DDBJ databases">
        <title>A high-quality chromosome-level genome assembly of a woody plant with both climbing and erect habits, Rhamnella rubrinervis.</title>
        <authorList>
            <person name="Lu Z."/>
            <person name="Yang Y."/>
            <person name="Zhu X."/>
            <person name="Sun Y."/>
        </authorList>
    </citation>
    <scope>NUCLEOTIDE SEQUENCE</scope>
    <source>
        <strain evidence="2">BYM</strain>
        <tissue evidence="2">Leaf</tissue>
    </source>
</reference>
<dbReference type="AlphaFoldDB" id="A0A8K0H7X8"/>
<evidence type="ECO:0000313" key="2">
    <source>
        <dbReference type="EMBL" id="KAF3447060.1"/>
    </source>
</evidence>
<proteinExistence type="predicted"/>
<feature type="compositionally biased region" description="Polar residues" evidence="1">
    <location>
        <begin position="101"/>
        <end position="110"/>
    </location>
</feature>
<accession>A0A8K0H7X8</accession>
<dbReference type="OrthoDB" id="1747351at2759"/>
<keyword evidence="3" id="KW-1185">Reference proteome</keyword>
<feature type="region of interest" description="Disordered" evidence="1">
    <location>
        <begin position="86"/>
        <end position="110"/>
    </location>
</feature>
<name>A0A8K0H7X8_9ROSA</name>
<feature type="region of interest" description="Disordered" evidence="1">
    <location>
        <begin position="1"/>
        <end position="25"/>
    </location>
</feature>
<gene>
    <name evidence="2" type="ORF">FNV43_RR12240</name>
</gene>
<protein>
    <submittedName>
        <fullName evidence="2">Uncharacterized protein</fullName>
    </submittedName>
</protein>
<feature type="compositionally biased region" description="Basic and acidic residues" evidence="1">
    <location>
        <begin position="89"/>
        <end position="99"/>
    </location>
</feature>
<organism evidence="2 3">
    <name type="scientific">Rhamnella rubrinervis</name>
    <dbReference type="NCBI Taxonomy" id="2594499"/>
    <lineage>
        <taxon>Eukaryota</taxon>
        <taxon>Viridiplantae</taxon>
        <taxon>Streptophyta</taxon>
        <taxon>Embryophyta</taxon>
        <taxon>Tracheophyta</taxon>
        <taxon>Spermatophyta</taxon>
        <taxon>Magnoliopsida</taxon>
        <taxon>eudicotyledons</taxon>
        <taxon>Gunneridae</taxon>
        <taxon>Pentapetalae</taxon>
        <taxon>rosids</taxon>
        <taxon>fabids</taxon>
        <taxon>Rosales</taxon>
        <taxon>Rhamnaceae</taxon>
        <taxon>rhamnoid group</taxon>
        <taxon>Rhamneae</taxon>
        <taxon>Rhamnella</taxon>
    </lineage>
</organism>
<feature type="compositionally biased region" description="Polar residues" evidence="1">
    <location>
        <begin position="13"/>
        <end position="25"/>
    </location>
</feature>
<evidence type="ECO:0000313" key="3">
    <source>
        <dbReference type="Proteomes" id="UP000796880"/>
    </source>
</evidence>
<evidence type="ECO:0000256" key="1">
    <source>
        <dbReference type="SAM" id="MobiDB-lite"/>
    </source>
</evidence>
<dbReference type="Proteomes" id="UP000796880">
    <property type="component" value="Unassembled WGS sequence"/>
</dbReference>